<dbReference type="HOGENOM" id="CLU_2235425_0_0_11"/>
<organism evidence="1 2">
    <name type="scientific">Kitasatospora setae (strain ATCC 33774 / DSM 43861 / JCM 3304 / KCC A-0304 / NBRC 14216 / KM-6054)</name>
    <name type="common">Streptomyces setae</name>
    <dbReference type="NCBI Taxonomy" id="452652"/>
    <lineage>
        <taxon>Bacteria</taxon>
        <taxon>Bacillati</taxon>
        <taxon>Actinomycetota</taxon>
        <taxon>Actinomycetes</taxon>
        <taxon>Kitasatosporales</taxon>
        <taxon>Streptomycetaceae</taxon>
        <taxon>Kitasatospora</taxon>
    </lineage>
</organism>
<accession>E4NEP5</accession>
<evidence type="ECO:0008006" key="3">
    <source>
        <dbReference type="Google" id="ProtNLM"/>
    </source>
</evidence>
<dbReference type="KEGG" id="ksk:KSE_40390"/>
<dbReference type="AlphaFoldDB" id="E4NEP5"/>
<evidence type="ECO:0000313" key="2">
    <source>
        <dbReference type="Proteomes" id="UP000007076"/>
    </source>
</evidence>
<keyword evidence="2" id="KW-1185">Reference proteome</keyword>
<dbReference type="RefSeq" id="WP_014137136.1">
    <property type="nucleotide sequence ID" value="NC_016109.1"/>
</dbReference>
<sequence length="103" mass="11239">MRALGRAELEALIAEATVDAYGEDEELTGLFTMIEESLAVPFGTTVLGVEVIVRGVDLAQDGRIVALCSRGTARQRIGILELPMPTPAPDGVEWIEAYRHWSR</sequence>
<gene>
    <name evidence="1" type="ordered locus">KSE_40390</name>
</gene>
<dbReference type="eggNOG" id="ENOG5032UGJ">
    <property type="taxonomic scope" value="Bacteria"/>
</dbReference>
<protein>
    <recommendedName>
        <fullName evidence="3">Calcium binding protein</fullName>
    </recommendedName>
</protein>
<dbReference type="Proteomes" id="UP000007076">
    <property type="component" value="Chromosome"/>
</dbReference>
<name>E4NEP5_KITSK</name>
<reference evidence="1 2" key="1">
    <citation type="journal article" date="2010" name="DNA Res.">
        <title>Genome sequence of Kitasatospora setae NBRC 14216T: an evolutionary snapshot of the family Streptomycetaceae.</title>
        <authorList>
            <person name="Ichikawa N."/>
            <person name="Oguchi A."/>
            <person name="Ikeda H."/>
            <person name="Ishikawa J."/>
            <person name="Kitani S."/>
            <person name="Watanabe Y."/>
            <person name="Nakamura S."/>
            <person name="Katano Y."/>
            <person name="Kishi E."/>
            <person name="Sasagawa M."/>
            <person name="Ankai A."/>
            <person name="Fukui S."/>
            <person name="Hashimoto Y."/>
            <person name="Kamata S."/>
            <person name="Otoguro M."/>
            <person name="Tanikawa S."/>
            <person name="Nihira T."/>
            <person name="Horinouchi S."/>
            <person name="Ohnishi Y."/>
            <person name="Hayakawa M."/>
            <person name="Kuzuyama T."/>
            <person name="Arisawa A."/>
            <person name="Nomoto F."/>
            <person name="Miura H."/>
            <person name="Takahashi Y."/>
            <person name="Fujita N."/>
        </authorList>
    </citation>
    <scope>NUCLEOTIDE SEQUENCE [LARGE SCALE GENOMIC DNA]</scope>
    <source>
        <strain evidence="2">ATCC 33774 / DSM 43861 / JCM 3304 / KCC A-0304 / NBRC 14216 / KM-6054</strain>
    </source>
</reference>
<proteinExistence type="predicted"/>
<dbReference type="EMBL" id="AP010968">
    <property type="protein sequence ID" value="BAJ29831.1"/>
    <property type="molecule type" value="Genomic_DNA"/>
</dbReference>
<dbReference type="STRING" id="452652.KSE_40390"/>
<evidence type="ECO:0000313" key="1">
    <source>
        <dbReference type="EMBL" id="BAJ29831.1"/>
    </source>
</evidence>
<dbReference type="PATRIC" id="fig|452652.3.peg.4035"/>